<keyword evidence="2" id="KW-0378">Hydrolase</keyword>
<dbReference type="RefSeq" id="WP_209677329.1">
    <property type="nucleotide sequence ID" value="NZ_JAGIOI010000001.1"/>
</dbReference>
<name>A0ABS4YSW9_9MICC</name>
<feature type="domain" description="Serine aminopeptidase S33" evidence="1">
    <location>
        <begin position="25"/>
        <end position="120"/>
    </location>
</feature>
<comment type="caution">
    <text evidence="2">The sequence shown here is derived from an EMBL/GenBank/DDBJ whole genome shotgun (WGS) entry which is preliminary data.</text>
</comment>
<protein>
    <submittedName>
        <fullName evidence="2">Alpha/beta hydrolase</fullName>
    </submittedName>
</protein>
<dbReference type="GO" id="GO:0016787">
    <property type="term" value="F:hydrolase activity"/>
    <property type="evidence" value="ECO:0007669"/>
    <property type="project" value="UniProtKB-KW"/>
</dbReference>
<evidence type="ECO:0000313" key="3">
    <source>
        <dbReference type="Proteomes" id="UP000711614"/>
    </source>
</evidence>
<evidence type="ECO:0000313" key="2">
    <source>
        <dbReference type="EMBL" id="MBP2411895.1"/>
    </source>
</evidence>
<sequence length="291" mass="32023">MELTFTCDDGREIHGTLFEVPCSVEHRGTVVIGSATAVTAGYYHRYAAFLAAAGYTALTFDYRGIGDSRGGSLRGQKVRWYQWGSLDIDTVLDWALSHSGGKPVHYVGHSFGGFGVGLAANAARLGRILTVGAQHAYWRDLTLRHQLGHWGRAALMLPLLPTVGYFPAKRLGLMEDLPVGVALDWARSRKDFTTAARGSQRVSLRAHQAAVTAPILALAPDDDSYATIPAMERAVAYTPNSPSRVIHLHPSDYGETSLGHFALFHSRYRHTFWEQTLGWLNGDGWGHHPWE</sequence>
<dbReference type="Pfam" id="PF12146">
    <property type="entry name" value="Hydrolase_4"/>
    <property type="match status" value="1"/>
</dbReference>
<reference evidence="2 3" key="1">
    <citation type="submission" date="2021-03" db="EMBL/GenBank/DDBJ databases">
        <title>Sequencing the genomes of 1000 actinobacteria strains.</title>
        <authorList>
            <person name="Klenk H.-P."/>
        </authorList>
    </citation>
    <scope>NUCLEOTIDE SEQUENCE [LARGE SCALE GENOMIC DNA]</scope>
    <source>
        <strain evidence="2 3">DSM 16005</strain>
    </source>
</reference>
<dbReference type="PIRSF" id="PIRSF037442">
    <property type="entry name" value="UCP037442_abhydr"/>
    <property type="match status" value="1"/>
</dbReference>
<dbReference type="SUPFAM" id="SSF53474">
    <property type="entry name" value="alpha/beta-Hydrolases"/>
    <property type="match status" value="1"/>
</dbReference>
<dbReference type="InterPro" id="IPR022742">
    <property type="entry name" value="Hydrolase_4"/>
</dbReference>
<dbReference type="EMBL" id="JAGIOI010000001">
    <property type="protein sequence ID" value="MBP2411895.1"/>
    <property type="molecule type" value="Genomic_DNA"/>
</dbReference>
<dbReference type="InterPro" id="IPR029058">
    <property type="entry name" value="AB_hydrolase_fold"/>
</dbReference>
<dbReference type="Proteomes" id="UP000711614">
    <property type="component" value="Unassembled WGS sequence"/>
</dbReference>
<accession>A0ABS4YSW9</accession>
<organism evidence="2 3">
    <name type="scientific">Arthrobacter stackebrandtii</name>
    <dbReference type="NCBI Taxonomy" id="272161"/>
    <lineage>
        <taxon>Bacteria</taxon>
        <taxon>Bacillati</taxon>
        <taxon>Actinomycetota</taxon>
        <taxon>Actinomycetes</taxon>
        <taxon>Micrococcales</taxon>
        <taxon>Micrococcaceae</taxon>
        <taxon>Arthrobacter</taxon>
    </lineage>
</organism>
<keyword evidence="3" id="KW-1185">Reference proteome</keyword>
<proteinExistence type="predicted"/>
<evidence type="ECO:0000259" key="1">
    <source>
        <dbReference type="Pfam" id="PF12146"/>
    </source>
</evidence>
<gene>
    <name evidence="2" type="ORF">JOF48_000694</name>
</gene>
<dbReference type="Gene3D" id="3.40.50.1820">
    <property type="entry name" value="alpha/beta hydrolase"/>
    <property type="match status" value="1"/>
</dbReference>
<dbReference type="InterPro" id="IPR017208">
    <property type="entry name" value="UCP037442_abhydr"/>
</dbReference>